<dbReference type="SUPFAM" id="SSF54373">
    <property type="entry name" value="FAD-linked reductases, C-terminal domain"/>
    <property type="match status" value="1"/>
</dbReference>
<feature type="binding site" evidence="5">
    <location>
        <begin position="81"/>
        <end position="82"/>
    </location>
    <ligand>
        <name>FAD</name>
        <dbReference type="ChEBI" id="CHEBI:57692"/>
    </ligand>
</feature>
<dbReference type="Gene3D" id="3.50.50.60">
    <property type="entry name" value="FAD/NAD(P)-binding domain"/>
    <property type="match status" value="1"/>
</dbReference>
<protein>
    <recommendedName>
        <fullName evidence="6">Amine oxidase</fullName>
        <ecNumber evidence="6">1.4.3.-</ecNumber>
    </recommendedName>
</protein>
<feature type="signal peptide" evidence="8">
    <location>
        <begin position="1"/>
        <end position="20"/>
    </location>
</feature>
<proteinExistence type="inferred from homology"/>
<sequence length="549" mass="61378">MFTGWLALTLLSVLSLGTQAFNNQLLKCFEDPKYEELVQLAQDGLGKTAERKHIVVIGAGMAGLTAAKILQDAGHQVTVLEASGRVGGRIETLRVPGAQWYMELGAMRIPLTHRLSREFVRKFGLTLQEFYQHNNQTWVLVNGVRQRTGDVQADPGLLGYRVRADEIGKTAEKLFDESLQKIVEELKSRSCSQILEKYDSFSTKVSPEPPPSAAHPPPCHSSPETTPEYLIKVGNLSLGAMQMIQDLLSEDSAYYKSFTDTLHVFLSFFQDPQFHEITGGFDQLPQALHHALFPGTVWFHSPAEEVEMSRDQVLITYRTPDPLQPRARLSADFVVVATTAKAARLLRFQPPLSISKEDALHSVHYNSATKVILACTQRFWERDGIFGGKSITDRPSRFIYYPSHIFPNGTGVILASFTMEDDSLFFSAMNHARVVDVVLDDLAAVHDYPKEELQSLCPYSMVKHWGQDPYSFGAFAFFTPYQYVDYAQELSRPEGHVYFAGEHTALPHGWIDTAIKSGLIAAKSIQEVVDLALTRGLGDTKEPYSKTEL</sequence>
<dbReference type="PANTHER" id="PTHR10742">
    <property type="entry name" value="FLAVIN MONOAMINE OXIDASE"/>
    <property type="match status" value="1"/>
</dbReference>
<dbReference type="Gene3D" id="1.20.1440.240">
    <property type="match status" value="1"/>
</dbReference>
<keyword evidence="2 6" id="KW-0285">Flavoprotein</keyword>
<dbReference type="SUPFAM" id="SSF51905">
    <property type="entry name" value="FAD/NAD(P)-binding domain"/>
    <property type="match status" value="1"/>
</dbReference>
<dbReference type="EC" id="1.4.3.-" evidence="6"/>
<dbReference type="Gene3D" id="3.90.660.10">
    <property type="match status" value="1"/>
</dbReference>
<dbReference type="Pfam" id="PF01593">
    <property type="entry name" value="Amino_oxidase"/>
    <property type="match status" value="1"/>
</dbReference>
<evidence type="ECO:0000256" key="1">
    <source>
        <dbReference type="ARBA" id="ARBA00001974"/>
    </source>
</evidence>
<feature type="binding site" evidence="5">
    <location>
        <position position="502"/>
    </location>
    <ligand>
        <name>FAD</name>
        <dbReference type="ChEBI" id="CHEBI:57692"/>
    </ligand>
</feature>
<gene>
    <name evidence="10" type="primary">LOC109685329</name>
</gene>
<accession>A0A8B7UF04</accession>
<dbReference type="InterPro" id="IPR050281">
    <property type="entry name" value="Flavin_monoamine_oxidase"/>
</dbReference>
<comment type="similarity">
    <text evidence="6">Belongs to the flavin monoamine oxidase family.</text>
</comment>
<feature type="region of interest" description="Disordered" evidence="7">
    <location>
        <begin position="202"/>
        <end position="225"/>
    </location>
</feature>
<dbReference type="GO" id="GO:0001716">
    <property type="term" value="F:L-amino-acid oxidase activity"/>
    <property type="evidence" value="ECO:0007669"/>
    <property type="project" value="TreeGrafter"/>
</dbReference>
<evidence type="ECO:0000313" key="10">
    <source>
        <dbReference type="RefSeq" id="XP_020017714.1"/>
    </source>
</evidence>
<dbReference type="GO" id="GO:0009063">
    <property type="term" value="P:amino acid catabolic process"/>
    <property type="evidence" value="ECO:0007669"/>
    <property type="project" value="TreeGrafter"/>
</dbReference>
<name>A0A8B7UF04_CASCN</name>
<keyword evidence="8" id="KW-0732">Signal</keyword>
<feature type="chain" id="PRO_5034436393" description="Amine oxidase" evidence="8">
    <location>
        <begin position="21"/>
        <end position="549"/>
    </location>
</feature>
<comment type="cofactor">
    <cofactor evidence="1 6">
        <name>FAD</name>
        <dbReference type="ChEBI" id="CHEBI:57692"/>
    </cofactor>
</comment>
<dbReference type="KEGG" id="ccan:109685329"/>
<dbReference type="RefSeq" id="XP_020017714.1">
    <property type="nucleotide sequence ID" value="XM_020162125.1"/>
</dbReference>
<dbReference type="PANTHER" id="PTHR10742:SF235">
    <property type="entry name" value="AMINE OXIDASE"/>
    <property type="match status" value="1"/>
</dbReference>
<dbReference type="AlphaFoldDB" id="A0A8B7UF04"/>
<organism evidence="10">
    <name type="scientific">Castor canadensis</name>
    <name type="common">American beaver</name>
    <dbReference type="NCBI Taxonomy" id="51338"/>
    <lineage>
        <taxon>Eukaryota</taxon>
        <taxon>Metazoa</taxon>
        <taxon>Chordata</taxon>
        <taxon>Craniata</taxon>
        <taxon>Vertebrata</taxon>
        <taxon>Euteleostomi</taxon>
        <taxon>Mammalia</taxon>
        <taxon>Eutheria</taxon>
        <taxon>Euarchontoglires</taxon>
        <taxon>Glires</taxon>
        <taxon>Rodentia</taxon>
        <taxon>Castorimorpha</taxon>
        <taxon>Castoridae</taxon>
        <taxon>Castor</taxon>
    </lineage>
</organism>
<dbReference type="OrthoDB" id="5046242at2759"/>
<dbReference type="FunFam" id="3.50.50.60:FF:000450">
    <property type="entry name" value="Amine oxidase"/>
    <property type="match status" value="1"/>
</dbReference>
<evidence type="ECO:0000256" key="3">
    <source>
        <dbReference type="ARBA" id="ARBA00022827"/>
    </source>
</evidence>
<feature type="binding site" evidence="5">
    <location>
        <begin position="105"/>
        <end position="108"/>
    </location>
    <ligand>
        <name>FAD</name>
        <dbReference type="ChEBI" id="CHEBI:57692"/>
    </ligand>
</feature>
<evidence type="ECO:0000256" key="5">
    <source>
        <dbReference type="PIRSR" id="PIRSR601613-1"/>
    </source>
</evidence>
<evidence type="ECO:0000256" key="7">
    <source>
        <dbReference type="SAM" id="MobiDB-lite"/>
    </source>
</evidence>
<keyword evidence="3 6" id="KW-0274">FAD</keyword>
<feature type="domain" description="Amine oxidase" evidence="9">
    <location>
        <begin position="61"/>
        <end position="525"/>
    </location>
</feature>
<dbReference type="InterPro" id="IPR002937">
    <property type="entry name" value="Amino_oxidase"/>
</dbReference>
<evidence type="ECO:0000259" key="9">
    <source>
        <dbReference type="Pfam" id="PF01593"/>
    </source>
</evidence>
<dbReference type="InterPro" id="IPR036188">
    <property type="entry name" value="FAD/NAD-bd_sf"/>
</dbReference>
<reference evidence="10" key="1">
    <citation type="submission" date="2025-08" db="UniProtKB">
        <authorList>
            <consortium name="RefSeq"/>
        </authorList>
    </citation>
    <scope>IDENTIFICATION</scope>
    <source>
        <tissue evidence="10">Leukocyte</tissue>
    </source>
</reference>
<dbReference type="PRINTS" id="PR00757">
    <property type="entry name" value="AMINEOXDASEF"/>
</dbReference>
<evidence type="ECO:0000256" key="8">
    <source>
        <dbReference type="SAM" id="SignalP"/>
    </source>
</evidence>
<evidence type="ECO:0000256" key="6">
    <source>
        <dbReference type="RuleBase" id="RU362067"/>
    </source>
</evidence>
<evidence type="ECO:0000256" key="4">
    <source>
        <dbReference type="ARBA" id="ARBA00023002"/>
    </source>
</evidence>
<dbReference type="InterPro" id="IPR001613">
    <property type="entry name" value="Flavin_amine_oxidase"/>
</dbReference>
<feature type="compositionally biased region" description="Pro residues" evidence="7">
    <location>
        <begin position="207"/>
        <end position="220"/>
    </location>
</feature>
<evidence type="ECO:0000256" key="2">
    <source>
        <dbReference type="ARBA" id="ARBA00022630"/>
    </source>
</evidence>
<keyword evidence="4 6" id="KW-0560">Oxidoreductase</keyword>
<feature type="binding site" evidence="5">
    <location>
        <position position="108"/>
    </location>
    <ligand>
        <name>substrate</name>
    </ligand>
</feature>